<dbReference type="Pfam" id="PF14223">
    <property type="entry name" value="Retrotran_gag_2"/>
    <property type="match status" value="1"/>
</dbReference>
<dbReference type="Proteomes" id="UP000053263">
    <property type="component" value="Unassembled WGS sequence"/>
</dbReference>
<dbReference type="AlphaFoldDB" id="A0A0C9SUX4"/>
<evidence type="ECO:0000313" key="1">
    <source>
        <dbReference type="EMBL" id="KII82665.1"/>
    </source>
</evidence>
<evidence type="ECO:0000313" key="2">
    <source>
        <dbReference type="Proteomes" id="UP000053263"/>
    </source>
</evidence>
<organism evidence="1 2">
    <name type="scientific">Plicaturopsis crispa FD-325 SS-3</name>
    <dbReference type="NCBI Taxonomy" id="944288"/>
    <lineage>
        <taxon>Eukaryota</taxon>
        <taxon>Fungi</taxon>
        <taxon>Dikarya</taxon>
        <taxon>Basidiomycota</taxon>
        <taxon>Agaricomycotina</taxon>
        <taxon>Agaricomycetes</taxon>
        <taxon>Agaricomycetidae</taxon>
        <taxon>Amylocorticiales</taxon>
        <taxon>Amylocorticiaceae</taxon>
        <taxon>Plicatura</taxon>
        <taxon>Plicaturopsis crispa</taxon>
    </lineage>
</organism>
<name>A0A0C9SUX4_PLICR</name>
<protein>
    <submittedName>
        <fullName evidence="1">Uncharacterized protein</fullName>
    </submittedName>
</protein>
<keyword evidence="2" id="KW-1185">Reference proteome</keyword>
<gene>
    <name evidence="1" type="ORF">PLICRDRAFT_181189</name>
</gene>
<dbReference type="HOGENOM" id="CLU_1360925_0_0_1"/>
<accession>A0A0C9SUX4</accession>
<dbReference type="OrthoDB" id="3066634at2759"/>
<dbReference type="EMBL" id="KN832789">
    <property type="protein sequence ID" value="KII82665.1"/>
    <property type="molecule type" value="Genomic_DNA"/>
</dbReference>
<sequence>MATAAAAMTDSVSSGIAVTVCQPLYSGFRSALFVSFVLVQFTLQYNRLAARQALYSVVHDPQQPVSLYIQSLTAARAKLDALGVKIDDQEFKDVLLMRLDDSFSSLRTTILAQSHEPDLARISSLLTSSALSGSFASAVKGGQSETALYSRPSRSRAKGESARSSTAPVDAKGFCYSQPLYSGFRSALFVSVSVWLYLNIQ</sequence>
<proteinExistence type="predicted"/>
<reference evidence="1 2" key="1">
    <citation type="submission" date="2014-06" db="EMBL/GenBank/DDBJ databases">
        <title>Evolutionary Origins and Diversification of the Mycorrhizal Mutualists.</title>
        <authorList>
            <consortium name="DOE Joint Genome Institute"/>
            <consortium name="Mycorrhizal Genomics Consortium"/>
            <person name="Kohler A."/>
            <person name="Kuo A."/>
            <person name="Nagy L.G."/>
            <person name="Floudas D."/>
            <person name="Copeland A."/>
            <person name="Barry K.W."/>
            <person name="Cichocki N."/>
            <person name="Veneault-Fourrey C."/>
            <person name="LaButti K."/>
            <person name="Lindquist E.A."/>
            <person name="Lipzen A."/>
            <person name="Lundell T."/>
            <person name="Morin E."/>
            <person name="Murat C."/>
            <person name="Riley R."/>
            <person name="Ohm R."/>
            <person name="Sun H."/>
            <person name="Tunlid A."/>
            <person name="Henrissat B."/>
            <person name="Grigoriev I.V."/>
            <person name="Hibbett D.S."/>
            <person name="Martin F."/>
        </authorList>
    </citation>
    <scope>NUCLEOTIDE SEQUENCE [LARGE SCALE GENOMIC DNA]</scope>
    <source>
        <strain evidence="1 2">FD-325 SS-3</strain>
    </source>
</reference>